<dbReference type="AlphaFoldDB" id="A0A1M6MTM4"/>
<name>A0A1M6MTM4_9FLAO</name>
<keyword evidence="3" id="KW-1185">Reference proteome</keyword>
<keyword evidence="1" id="KW-1133">Transmembrane helix</keyword>
<dbReference type="Proteomes" id="UP000184172">
    <property type="component" value="Unassembled WGS sequence"/>
</dbReference>
<protein>
    <submittedName>
        <fullName evidence="2">Putative F0F1-ATPase subunit Ca2+/Mg2+ transporter</fullName>
    </submittedName>
</protein>
<dbReference type="InterPro" id="IPR032820">
    <property type="entry name" value="ATPase_put"/>
</dbReference>
<sequence>MDKNKKDGGNRWIALSGIGIQMGLTIFLGNLLGKWLDTTFNKSFLEPTITILAIFISIYSVIKGVNKINK</sequence>
<organism evidence="2 3">
    <name type="scientific">Aequorivita viscosa</name>
    <dbReference type="NCBI Taxonomy" id="797419"/>
    <lineage>
        <taxon>Bacteria</taxon>
        <taxon>Pseudomonadati</taxon>
        <taxon>Bacteroidota</taxon>
        <taxon>Flavobacteriia</taxon>
        <taxon>Flavobacteriales</taxon>
        <taxon>Flavobacteriaceae</taxon>
        <taxon>Aequorivita</taxon>
    </lineage>
</organism>
<evidence type="ECO:0000313" key="3">
    <source>
        <dbReference type="Proteomes" id="UP000184172"/>
    </source>
</evidence>
<accession>A0A1M6MTM4</accession>
<keyword evidence="1" id="KW-0472">Membrane</keyword>
<feature type="transmembrane region" description="Helical" evidence="1">
    <location>
        <begin position="12"/>
        <end position="32"/>
    </location>
</feature>
<proteinExistence type="predicted"/>
<dbReference type="STRING" id="797419.SAMN05216556_12720"/>
<dbReference type="EMBL" id="FQYV01000029">
    <property type="protein sequence ID" value="SHJ86875.1"/>
    <property type="molecule type" value="Genomic_DNA"/>
</dbReference>
<dbReference type="Pfam" id="PF09527">
    <property type="entry name" value="ATPase_gene1"/>
    <property type="match status" value="1"/>
</dbReference>
<evidence type="ECO:0000313" key="2">
    <source>
        <dbReference type="EMBL" id="SHJ86875.1"/>
    </source>
</evidence>
<dbReference type="RefSeq" id="WP_073221186.1">
    <property type="nucleotide sequence ID" value="NZ_FNNS01000027.1"/>
</dbReference>
<feature type="transmembrane region" description="Helical" evidence="1">
    <location>
        <begin position="44"/>
        <end position="62"/>
    </location>
</feature>
<evidence type="ECO:0000256" key="1">
    <source>
        <dbReference type="SAM" id="Phobius"/>
    </source>
</evidence>
<dbReference type="OrthoDB" id="9798708at2"/>
<reference evidence="3" key="1">
    <citation type="submission" date="2016-11" db="EMBL/GenBank/DDBJ databases">
        <authorList>
            <person name="Varghese N."/>
            <person name="Submissions S."/>
        </authorList>
    </citation>
    <scope>NUCLEOTIDE SEQUENCE [LARGE SCALE GENOMIC DNA]</scope>
    <source>
        <strain evidence="3">DSM 26349</strain>
    </source>
</reference>
<gene>
    <name evidence="2" type="ORF">SAMN04487908_12925</name>
</gene>
<keyword evidence="1" id="KW-0812">Transmembrane</keyword>